<proteinExistence type="predicted"/>
<accession>A0A6J4V9U0</accession>
<evidence type="ECO:0000313" key="1">
    <source>
        <dbReference type="EMBL" id="CAA9572465.1"/>
    </source>
</evidence>
<gene>
    <name evidence="1" type="ORF">AVDCRST_MAG88-2478</name>
</gene>
<dbReference type="AlphaFoldDB" id="A0A6J4V9U0"/>
<name>A0A6J4V9U0_9BACT</name>
<dbReference type="EMBL" id="CADCWM010000619">
    <property type="protein sequence ID" value="CAA9572465.1"/>
    <property type="molecule type" value="Genomic_DNA"/>
</dbReference>
<reference evidence="1" key="1">
    <citation type="submission" date="2020-02" db="EMBL/GenBank/DDBJ databases">
        <authorList>
            <person name="Meier V. D."/>
        </authorList>
    </citation>
    <scope>NUCLEOTIDE SEQUENCE</scope>
    <source>
        <strain evidence="1">AVDCRST_MAG88</strain>
    </source>
</reference>
<organism evidence="1">
    <name type="scientific">uncultured Thermomicrobiales bacterium</name>
    <dbReference type="NCBI Taxonomy" id="1645740"/>
    <lineage>
        <taxon>Bacteria</taxon>
        <taxon>Pseudomonadati</taxon>
        <taxon>Thermomicrobiota</taxon>
        <taxon>Thermomicrobia</taxon>
        <taxon>Thermomicrobiales</taxon>
        <taxon>environmental samples</taxon>
    </lineage>
</organism>
<sequence>MAGIDDLERRVPAGEMIKPWLQLGPFYEDLSARVQGLTLFERSGSTVGETAMAEVVDGAGALLRGAPREGEEAPFRGQTGVWTLARRPDKFLSWGTYNIDNHLGAVFLSTLVTPDEPGPRRWRILVRISSRAVVAVNGEVVHDAWMGPTIAPGGSMAWEFAAPLRPGDNVVTVAIFRLGRMAQVGCRLEIVDGAVGARVPLGAGVSAAGRAGVEGAVAGLSLGRDLFYPDDMVGLNVAVAPPDGATLRARLLSAAGAPLREVAVGAAGRVDICRGDELDNGPFRIVCDWSDRDGRPLTTVAYDCRKETLTPAPPGHERLKERRRLVLEHCANEREFHRTHAVIWPEVARRALGDYEAVDEGRIRDLCAFITARKDCADFGIQGLLRLMYWERERPRLSPAIRALMKDTVLGFKYWVDEPGDTVMYMGSENHRLLFHVAEWLAGQLFPLEEFTNSRQRGLYHATKGRFYITEWLRQRGRFGFDEWHSNSYYPICLAPLHNIYDFAITEDAKLRQMAGAVLDYMYFNLAADSFRGIFGTTHGRSYGVNLKYPDLEGTAATCWLLFGTGALASGASGMAPVSIATSAYRLPPLLARIATDDRAIVESRVRQGILPGGARHANFRVYRTPDYLLSGLQDHRKGEYESSTHVAQVTLANKVAIFWSCPQTTGEGSGLRPDYWSGHTGLPRVVQHRNVLALSWRLGEWAWLTHCFFEQERFDEVRFAGNWAFARVGDGYVGIHSQGGLSVGGEGQYAGRELVCHAPETTWLVECGRTADWDTFDAFVAALEAAPVVAREGAVEFDSPSIGRFVTGWDVAPTAGGEPVDLNGYPLVDSPWAQSAFGSGELTIRHGDERYELWFNQ</sequence>
<protein>
    <submittedName>
        <fullName evidence="1">Uncharacterized protein</fullName>
    </submittedName>
</protein>